<proteinExistence type="predicted"/>
<feature type="compositionally biased region" description="Low complexity" evidence="1">
    <location>
        <begin position="29"/>
        <end position="47"/>
    </location>
</feature>
<evidence type="ECO:0000313" key="2">
    <source>
        <dbReference type="EMBL" id="MDN4172315.1"/>
    </source>
</evidence>
<gene>
    <name evidence="2" type="ORF">QWY28_05130</name>
</gene>
<evidence type="ECO:0008006" key="4">
    <source>
        <dbReference type="Google" id="ProtNLM"/>
    </source>
</evidence>
<feature type="region of interest" description="Disordered" evidence="1">
    <location>
        <begin position="25"/>
        <end position="59"/>
    </location>
</feature>
<dbReference type="Proteomes" id="UP001168620">
    <property type="component" value="Unassembled WGS sequence"/>
</dbReference>
<evidence type="ECO:0000256" key="1">
    <source>
        <dbReference type="SAM" id="MobiDB-lite"/>
    </source>
</evidence>
<accession>A0ABT8FCM2</accession>
<dbReference type="RefSeq" id="WP_300951207.1">
    <property type="nucleotide sequence ID" value="NZ_JAUHJQ010000001.1"/>
</dbReference>
<name>A0ABT8FCM2_9ACTN</name>
<reference evidence="2" key="1">
    <citation type="submission" date="2023-06" db="EMBL/GenBank/DDBJ databases">
        <title>Draft genome sequence of Nocardioides sp. SOB77.</title>
        <authorList>
            <person name="Zhang G."/>
        </authorList>
    </citation>
    <scope>NUCLEOTIDE SEQUENCE</scope>
    <source>
        <strain evidence="2">SOB77</strain>
    </source>
</reference>
<organism evidence="2 3">
    <name type="scientific">Nocardioides oceani</name>
    <dbReference type="NCBI Taxonomy" id="3058369"/>
    <lineage>
        <taxon>Bacteria</taxon>
        <taxon>Bacillati</taxon>
        <taxon>Actinomycetota</taxon>
        <taxon>Actinomycetes</taxon>
        <taxon>Propionibacteriales</taxon>
        <taxon>Nocardioidaceae</taxon>
        <taxon>Nocardioides</taxon>
    </lineage>
</organism>
<comment type="caution">
    <text evidence="2">The sequence shown here is derived from an EMBL/GenBank/DDBJ whole genome shotgun (WGS) entry which is preliminary data.</text>
</comment>
<evidence type="ECO:0000313" key="3">
    <source>
        <dbReference type="Proteomes" id="UP001168620"/>
    </source>
</evidence>
<protein>
    <recommendedName>
        <fullName evidence="4">Secreted protein</fullName>
    </recommendedName>
</protein>
<keyword evidence="3" id="KW-1185">Reference proteome</keyword>
<dbReference type="PROSITE" id="PS51257">
    <property type="entry name" value="PROKAR_LIPOPROTEIN"/>
    <property type="match status" value="1"/>
</dbReference>
<sequence>MRRGPAAPAVTAVLLLALVGCSDDGGDEPAAAPSTSGSPTASSGSTARPDGSPSPSTTDIAELVASLPGCAEVWVAGETLPADYAGCKEPGGGIDPGMVLQCVDGAGLAAYRDRFWARLDGEISDSGGGGIAQDPEYAADVTACQG</sequence>
<dbReference type="EMBL" id="JAUHJQ010000001">
    <property type="protein sequence ID" value="MDN4172315.1"/>
    <property type="molecule type" value="Genomic_DNA"/>
</dbReference>